<dbReference type="OrthoDB" id="5987580at2759"/>
<dbReference type="InterPro" id="IPR012340">
    <property type="entry name" value="NA-bd_OB-fold"/>
</dbReference>
<proteinExistence type="predicted"/>
<dbReference type="Proteomes" id="UP001152795">
    <property type="component" value="Unassembled WGS sequence"/>
</dbReference>
<name>A0A6S7GUE6_PARCT</name>
<protein>
    <submittedName>
        <fullName evidence="1">Uncharacterized protein</fullName>
    </submittedName>
</protein>
<keyword evidence="2" id="KW-1185">Reference proteome</keyword>
<sequence>MAERSEGLPEISCYIHAVSPVKKSNGSSYINCDLQTEAQVVRAVCFEVGKKQSLESLANQKSPVKIRNYTISKKYGREDVVITRKTNLIPTVVHYDYQELDKNISISTISHVAGEQLVRVKGEVQQLSSTKTVVFDEVPVKKQQCFIVDPSGFIKLVLYGKHADTLEEGKVFSFNRVRVKITKNERYVNTPKNESECVISPDESFTEALPSVETTVSPVLGGTGEILGVTNISKTQCCCSCNKKVVINGNLATCESCKIVQKARSCKVQWYLRLYIEVNGNNQQRLRLTAFNDTANKLLRIGNLAPTATHEEFTQCMLNLDPLFISYDIQTNKLINVDIIDI</sequence>
<evidence type="ECO:0000313" key="2">
    <source>
        <dbReference type="Proteomes" id="UP001152795"/>
    </source>
</evidence>
<evidence type="ECO:0000313" key="1">
    <source>
        <dbReference type="EMBL" id="CAB3993672.1"/>
    </source>
</evidence>
<dbReference type="SUPFAM" id="SSF50249">
    <property type="entry name" value="Nucleic acid-binding proteins"/>
    <property type="match status" value="1"/>
</dbReference>
<comment type="caution">
    <text evidence="1">The sequence shown here is derived from an EMBL/GenBank/DDBJ whole genome shotgun (WGS) entry which is preliminary data.</text>
</comment>
<dbReference type="AlphaFoldDB" id="A0A6S7GUE6"/>
<dbReference type="EMBL" id="CACRXK020002306">
    <property type="protein sequence ID" value="CAB3993672.1"/>
    <property type="molecule type" value="Genomic_DNA"/>
</dbReference>
<dbReference type="Gene3D" id="2.40.50.140">
    <property type="entry name" value="Nucleic acid-binding proteins"/>
    <property type="match status" value="1"/>
</dbReference>
<organism evidence="1 2">
    <name type="scientific">Paramuricea clavata</name>
    <name type="common">Red gorgonian</name>
    <name type="synonym">Violescent sea-whip</name>
    <dbReference type="NCBI Taxonomy" id="317549"/>
    <lineage>
        <taxon>Eukaryota</taxon>
        <taxon>Metazoa</taxon>
        <taxon>Cnidaria</taxon>
        <taxon>Anthozoa</taxon>
        <taxon>Octocorallia</taxon>
        <taxon>Malacalcyonacea</taxon>
        <taxon>Plexauridae</taxon>
        <taxon>Paramuricea</taxon>
    </lineage>
</organism>
<accession>A0A6S7GUE6</accession>
<reference evidence="1" key="1">
    <citation type="submission" date="2020-04" db="EMBL/GenBank/DDBJ databases">
        <authorList>
            <person name="Alioto T."/>
            <person name="Alioto T."/>
            <person name="Gomez Garrido J."/>
        </authorList>
    </citation>
    <scope>NUCLEOTIDE SEQUENCE</scope>
    <source>
        <strain evidence="1">A484AB</strain>
    </source>
</reference>
<gene>
    <name evidence="1" type="ORF">PACLA_8A034274</name>
</gene>